<feature type="domain" description="Crinkler effector protein N-terminal" evidence="4">
    <location>
        <begin position="7"/>
        <end position="107"/>
    </location>
</feature>
<dbReference type="SUPFAM" id="SSF52540">
    <property type="entry name" value="P-loop containing nucleoside triphosphate hydrolases"/>
    <property type="match status" value="1"/>
</dbReference>
<dbReference type="EMBL" id="CAJVQB010045972">
    <property type="protein sequence ID" value="CAG8832744.1"/>
    <property type="molecule type" value="Genomic_DNA"/>
</dbReference>
<evidence type="ECO:0000313" key="5">
    <source>
        <dbReference type="EMBL" id="CAG8832744.1"/>
    </source>
</evidence>
<comment type="caution">
    <text evidence="5">The sequence shown here is derived from an EMBL/GenBank/DDBJ whole genome shotgun (WGS) entry which is preliminary data.</text>
</comment>
<reference evidence="5 6" key="1">
    <citation type="submission" date="2021-06" db="EMBL/GenBank/DDBJ databases">
        <authorList>
            <person name="Kallberg Y."/>
            <person name="Tangrot J."/>
            <person name="Rosling A."/>
        </authorList>
    </citation>
    <scope>NUCLEOTIDE SEQUENCE [LARGE SCALE GENOMIC DNA]</scope>
    <source>
        <strain evidence="5 6">120-4 pot B 10/14</strain>
    </source>
</reference>
<dbReference type="Pfam" id="PF20147">
    <property type="entry name" value="Crinkler"/>
    <property type="match status" value="1"/>
</dbReference>
<protein>
    <submittedName>
        <fullName evidence="5">20887_t:CDS:1</fullName>
    </submittedName>
</protein>
<organism evidence="5 6">
    <name type="scientific">Gigaspora margarita</name>
    <dbReference type="NCBI Taxonomy" id="4874"/>
    <lineage>
        <taxon>Eukaryota</taxon>
        <taxon>Fungi</taxon>
        <taxon>Fungi incertae sedis</taxon>
        <taxon>Mucoromycota</taxon>
        <taxon>Glomeromycotina</taxon>
        <taxon>Glomeromycetes</taxon>
        <taxon>Diversisporales</taxon>
        <taxon>Gigasporaceae</taxon>
        <taxon>Gigaspora</taxon>
    </lineage>
</organism>
<sequence length="495" mass="56830">LGEVPAKEKLFVVDVTENISTISHLQSAIKKGKEPDLDHFASNSLTLWKVNIPINNEDRLKMLDVASCKINIEQDLGGIKLFPADEIPKDFYEQQPPSVKILHIIIQVPAADQERINIQNRNINYGLGGTILPYSADHKTFEGISLNNPDISYRSKVVFSLVKDLIEEKVLLVRAPPYSGKTSLAQLIEYHLVNSSEYSSKYRIIRVSMLWGLIVGMDCSWETFGDVWRRIIGVSWVEWIEQCQQAPTILILDEIQMIYKQERGIDENKKLSADAFWRTIKGCLQEMPNIYIIMFGVYGYHSANSAGISTPVEIPLSKCKGLLNIIFNQEELKEHVEKFCKKYFPLDNHGISEFYNIFERIQVFSEDELKLCESVYLNGAIPHQSGKRNLALIKSGATFACDGYIDFYVDELNWAIEILREGKDMAMHHRRFEPAGEYKEITKYAKSIAIIDIRSGSKRVRKLQKDFIYVSYSEDFYSFKIESFGEDTVIIRFKD</sequence>
<dbReference type="InterPro" id="IPR045379">
    <property type="entry name" value="Crinkler_N"/>
</dbReference>
<dbReference type="InterPro" id="IPR027417">
    <property type="entry name" value="P-loop_NTPase"/>
</dbReference>
<accession>A0ABN7WHS9</accession>
<proteinExistence type="predicted"/>
<evidence type="ECO:0000256" key="1">
    <source>
        <dbReference type="ARBA" id="ARBA00004340"/>
    </source>
</evidence>
<keyword evidence="3" id="KW-0964">Secreted</keyword>
<evidence type="ECO:0000256" key="2">
    <source>
        <dbReference type="ARBA" id="ARBA00004613"/>
    </source>
</evidence>
<gene>
    <name evidence="5" type="ORF">GMARGA_LOCUS31208</name>
</gene>
<evidence type="ECO:0000256" key="3">
    <source>
        <dbReference type="ARBA" id="ARBA00022525"/>
    </source>
</evidence>
<comment type="subcellular location">
    <subcellularLocation>
        <location evidence="1">Host cell</location>
    </subcellularLocation>
    <subcellularLocation>
        <location evidence="2">Secreted</location>
    </subcellularLocation>
</comment>
<evidence type="ECO:0000313" key="6">
    <source>
        <dbReference type="Proteomes" id="UP000789901"/>
    </source>
</evidence>
<keyword evidence="6" id="KW-1185">Reference proteome</keyword>
<feature type="non-terminal residue" evidence="5">
    <location>
        <position position="1"/>
    </location>
</feature>
<dbReference type="Proteomes" id="UP000789901">
    <property type="component" value="Unassembled WGS sequence"/>
</dbReference>
<name>A0ABN7WHS9_GIGMA</name>
<evidence type="ECO:0000259" key="4">
    <source>
        <dbReference type="Pfam" id="PF20147"/>
    </source>
</evidence>